<accession>A0A557WVN3</accession>
<organism evidence="1 2">
    <name type="scientific">Mycobacterium helveticum</name>
    <dbReference type="NCBI Taxonomy" id="2592811"/>
    <lineage>
        <taxon>Bacteria</taxon>
        <taxon>Bacillati</taxon>
        <taxon>Actinomycetota</taxon>
        <taxon>Actinomycetes</taxon>
        <taxon>Mycobacteriales</taxon>
        <taxon>Mycobacteriaceae</taxon>
        <taxon>Mycobacterium</taxon>
    </lineage>
</organism>
<keyword evidence="1" id="KW-0808">Transferase</keyword>
<dbReference type="OrthoDB" id="3399180at2"/>
<feature type="non-terminal residue" evidence="1">
    <location>
        <position position="59"/>
    </location>
</feature>
<name>A0A557WVN3_9MYCO</name>
<evidence type="ECO:0000313" key="2">
    <source>
        <dbReference type="Proteomes" id="UP000320513"/>
    </source>
</evidence>
<gene>
    <name evidence="1" type="ORF">FPZ47_26920</name>
</gene>
<protein>
    <submittedName>
        <fullName evidence="1">Sulfotransferase domain-containing protein</fullName>
    </submittedName>
</protein>
<keyword evidence="2" id="KW-1185">Reference proteome</keyword>
<dbReference type="Proteomes" id="UP000320513">
    <property type="component" value="Unassembled WGS sequence"/>
</dbReference>
<dbReference type="GO" id="GO:0016740">
    <property type="term" value="F:transferase activity"/>
    <property type="evidence" value="ECO:0007669"/>
    <property type="project" value="UniProtKB-KW"/>
</dbReference>
<proteinExistence type="predicted"/>
<dbReference type="AlphaFoldDB" id="A0A557WVN3"/>
<comment type="caution">
    <text evidence="1">The sequence shown here is derived from an EMBL/GenBank/DDBJ whole genome shotgun (WGS) entry which is preliminary data.</text>
</comment>
<reference evidence="1 2" key="1">
    <citation type="submission" date="2019-07" db="EMBL/GenBank/DDBJ databases">
        <title>New Mycobacterium species.</title>
        <authorList>
            <person name="Tortoli E."/>
            <person name="Ghielmetti G."/>
            <person name="Friedel U."/>
            <person name="Trovato A."/>
        </authorList>
    </citation>
    <scope>NUCLEOTIDE SEQUENCE [LARGE SCALE GENOMIC DNA]</scope>
    <source>
        <strain evidence="1 2">16-83</strain>
    </source>
</reference>
<evidence type="ECO:0000313" key="1">
    <source>
        <dbReference type="EMBL" id="TVS77328.1"/>
    </source>
</evidence>
<sequence>MPNQLIAPTRVLRDYLSDSRVWEDFLVQGGFVDGDIVVADPFKAGTTWTQRILQQILSN</sequence>
<dbReference type="EMBL" id="VMQU01000231">
    <property type="protein sequence ID" value="TVS77328.1"/>
    <property type="molecule type" value="Genomic_DNA"/>
</dbReference>